<reference evidence="1 2" key="1">
    <citation type="submission" date="2018-10" db="EMBL/GenBank/DDBJ databases">
        <title>Butyricimonas faecalis sp. nov., isolated from human faeces and emended description of the genus Butyricimonas.</title>
        <authorList>
            <person name="Le Roy T."/>
            <person name="Van der Smissen P."/>
            <person name="Paquot A."/>
            <person name="Delzenne N."/>
            <person name="Muccioli G."/>
            <person name="Collet J.-F."/>
            <person name="Cani P.D."/>
        </authorList>
    </citation>
    <scope>NUCLEOTIDE SEQUENCE [LARGE SCALE GENOMIC DNA]</scope>
    <source>
        <strain evidence="1 2">H184</strain>
    </source>
</reference>
<name>A0A3S9VYQ2_9BACT</name>
<keyword evidence="2" id="KW-1185">Reference proteome</keyword>
<organism evidence="1 2">
    <name type="scientific">Butyricimonas faecalis</name>
    <dbReference type="NCBI Taxonomy" id="2093856"/>
    <lineage>
        <taxon>Bacteria</taxon>
        <taxon>Pseudomonadati</taxon>
        <taxon>Bacteroidota</taxon>
        <taxon>Bacteroidia</taxon>
        <taxon>Bacteroidales</taxon>
        <taxon>Odoribacteraceae</taxon>
        <taxon>Butyricimonas</taxon>
    </lineage>
</organism>
<evidence type="ECO:0000313" key="1">
    <source>
        <dbReference type="EMBL" id="AZS31631.1"/>
    </source>
</evidence>
<dbReference type="EMBL" id="CP032819">
    <property type="protein sequence ID" value="AZS31631.1"/>
    <property type="molecule type" value="Genomic_DNA"/>
</dbReference>
<proteinExistence type="predicted"/>
<dbReference type="KEGG" id="buy:D8S85_20140"/>
<sequence length="78" mass="9635">MYNVNSIIYNEFNKRYSNVNNNIHTYFVSIFEKLTQYVNIRIKYPIKESCIFTIFYNRKEEYICKANNPRRRVSEKSY</sequence>
<accession>A0A3S9VYQ2</accession>
<dbReference type="Proteomes" id="UP000270673">
    <property type="component" value="Chromosome"/>
</dbReference>
<evidence type="ECO:0000313" key="2">
    <source>
        <dbReference type="Proteomes" id="UP000270673"/>
    </source>
</evidence>
<gene>
    <name evidence="1" type="ORF">D8S85_20140</name>
</gene>
<protein>
    <submittedName>
        <fullName evidence="1">Uncharacterized protein</fullName>
    </submittedName>
</protein>
<dbReference type="AlphaFoldDB" id="A0A3S9VYQ2"/>